<protein>
    <submittedName>
        <fullName evidence="2">Uncharacterized protein</fullName>
    </submittedName>
</protein>
<organism evidence="2 3">
    <name type="scientific">Dyella telluris</name>
    <dbReference type="NCBI Taxonomy" id="2763498"/>
    <lineage>
        <taxon>Bacteria</taxon>
        <taxon>Pseudomonadati</taxon>
        <taxon>Pseudomonadota</taxon>
        <taxon>Gammaproteobacteria</taxon>
        <taxon>Lysobacterales</taxon>
        <taxon>Rhodanobacteraceae</taxon>
        <taxon>Dyella</taxon>
    </lineage>
</organism>
<gene>
    <name evidence="2" type="ORF">H8F01_20835</name>
</gene>
<dbReference type="RefSeq" id="WP_187056910.1">
    <property type="nucleotide sequence ID" value="NZ_CP060412.1"/>
</dbReference>
<dbReference type="KEGG" id="dtl:H8F01_20835"/>
<evidence type="ECO:0000256" key="1">
    <source>
        <dbReference type="SAM" id="MobiDB-lite"/>
    </source>
</evidence>
<evidence type="ECO:0000313" key="3">
    <source>
        <dbReference type="Proteomes" id="UP000515873"/>
    </source>
</evidence>
<evidence type="ECO:0000313" key="2">
    <source>
        <dbReference type="EMBL" id="QNK01448.1"/>
    </source>
</evidence>
<dbReference type="AlphaFoldDB" id="A0A7G8Q3U0"/>
<proteinExistence type="predicted"/>
<feature type="region of interest" description="Disordered" evidence="1">
    <location>
        <begin position="1"/>
        <end position="23"/>
    </location>
</feature>
<sequence length="132" mass="14031">MGANNVSSFAVATSGRSNGTPLRISEPLTARKSQFHRRPKPARGCLAALTLLVRNPAASFLAPAPAAGAITPQQAQLRWQKATEGYAPARAALVAKVEEGAALGPIRPDGATLRNYREPAWLDNARFGIFVR</sequence>
<keyword evidence="3" id="KW-1185">Reference proteome</keyword>
<name>A0A7G8Q3U0_9GAMM</name>
<accession>A0A7G8Q3U0</accession>
<dbReference type="Proteomes" id="UP000515873">
    <property type="component" value="Chromosome"/>
</dbReference>
<dbReference type="EMBL" id="CP060412">
    <property type="protein sequence ID" value="QNK01448.1"/>
    <property type="molecule type" value="Genomic_DNA"/>
</dbReference>
<reference evidence="2 3" key="1">
    <citation type="submission" date="2020-08" db="EMBL/GenBank/DDBJ databases">
        <title>Dyella sp. G9 isolated from forest soil.</title>
        <authorList>
            <person name="Fu J."/>
            <person name="Qiu L."/>
        </authorList>
    </citation>
    <scope>NUCLEOTIDE SEQUENCE [LARGE SCALE GENOMIC DNA]</scope>
    <source>
        <strain evidence="2 3">G9</strain>
    </source>
</reference>
<feature type="compositionally biased region" description="Polar residues" evidence="1">
    <location>
        <begin position="1"/>
        <end position="20"/>
    </location>
</feature>